<dbReference type="Proteomes" id="UP000008225">
    <property type="component" value="Chromosome 13"/>
</dbReference>
<reference evidence="1" key="3">
    <citation type="submission" date="2025-09" db="UniProtKB">
        <authorList>
            <consortium name="Ensembl"/>
        </authorList>
    </citation>
    <scope>IDENTIFICATION</scope>
</reference>
<sequence>MFITAPFTIAKTWNQPKCLLMIDWIKKMWHLHTMEYFAAINKDDFVSFVGMWMNLETIILSTLTEEQKTKCRMFSLIGQNNRRKPGLSQEN</sequence>
<dbReference type="STRING" id="9483.ENSCJAP00000077244"/>
<dbReference type="InParanoid" id="A0A5F4WHZ5"/>
<dbReference type="GeneTree" id="ENSGT01150000286925"/>
<evidence type="ECO:0008006" key="3">
    <source>
        <dbReference type="Google" id="ProtNLM"/>
    </source>
</evidence>
<evidence type="ECO:0000313" key="2">
    <source>
        <dbReference type="Proteomes" id="UP000008225"/>
    </source>
</evidence>
<organism evidence="1 2">
    <name type="scientific">Callithrix jacchus</name>
    <name type="common">White-tufted-ear marmoset</name>
    <name type="synonym">Simia Jacchus</name>
    <dbReference type="NCBI Taxonomy" id="9483"/>
    <lineage>
        <taxon>Eukaryota</taxon>
        <taxon>Metazoa</taxon>
        <taxon>Chordata</taxon>
        <taxon>Craniata</taxon>
        <taxon>Vertebrata</taxon>
        <taxon>Euteleostomi</taxon>
        <taxon>Mammalia</taxon>
        <taxon>Eutheria</taxon>
        <taxon>Euarchontoglires</taxon>
        <taxon>Primates</taxon>
        <taxon>Haplorrhini</taxon>
        <taxon>Platyrrhini</taxon>
        <taxon>Cebidae</taxon>
        <taxon>Callitrichinae</taxon>
        <taxon>Callithrix</taxon>
        <taxon>Callithrix</taxon>
    </lineage>
</organism>
<dbReference type="Ensembl" id="ENSCJAT00000088773.2">
    <property type="protein sequence ID" value="ENSCJAP00000077244.2"/>
    <property type="gene ID" value="ENSCJAG00000064111.2"/>
</dbReference>
<reference evidence="1" key="1">
    <citation type="submission" date="2009-03" db="EMBL/GenBank/DDBJ databases">
        <authorList>
            <person name="Warren W."/>
            <person name="Ye L."/>
            <person name="Minx P."/>
            <person name="Worley K."/>
            <person name="Gibbs R."/>
            <person name="Wilson R.K."/>
        </authorList>
    </citation>
    <scope>NUCLEOTIDE SEQUENCE [LARGE SCALE GENOMIC DNA]</scope>
</reference>
<protein>
    <recommendedName>
        <fullName evidence="3">DUF1725 domain-containing protein</fullName>
    </recommendedName>
</protein>
<evidence type="ECO:0000313" key="1">
    <source>
        <dbReference type="Ensembl" id="ENSCJAP00000077244.2"/>
    </source>
</evidence>
<reference evidence="1" key="2">
    <citation type="submission" date="2025-08" db="UniProtKB">
        <authorList>
            <consortium name="Ensembl"/>
        </authorList>
    </citation>
    <scope>IDENTIFICATION</scope>
</reference>
<proteinExistence type="predicted"/>
<accession>A0A5F4WHZ5</accession>
<name>A0A5F4WHZ5_CALJA</name>
<keyword evidence="2" id="KW-1185">Reference proteome</keyword>
<dbReference type="AlphaFoldDB" id="A0A5F4WHZ5"/>